<evidence type="ECO:0000256" key="4">
    <source>
        <dbReference type="ARBA" id="ARBA00022723"/>
    </source>
</evidence>
<dbReference type="SUPFAM" id="SSF102114">
    <property type="entry name" value="Radical SAM enzymes"/>
    <property type="match status" value="1"/>
</dbReference>
<dbReference type="NCBIfam" id="TIGR04085">
    <property type="entry name" value="rSAM_more_4Fe4S"/>
    <property type="match status" value="1"/>
</dbReference>
<dbReference type="GO" id="GO:0003824">
    <property type="term" value="F:catalytic activity"/>
    <property type="evidence" value="ECO:0007669"/>
    <property type="project" value="InterPro"/>
</dbReference>
<gene>
    <name evidence="8" type="ORF">H8744_17835</name>
</gene>
<dbReference type="Proteomes" id="UP000651085">
    <property type="component" value="Unassembled WGS sequence"/>
</dbReference>
<dbReference type="SMART" id="SM00729">
    <property type="entry name" value="Elp3"/>
    <property type="match status" value="1"/>
</dbReference>
<dbReference type="PROSITE" id="PS51918">
    <property type="entry name" value="RADICAL_SAM"/>
    <property type="match status" value="1"/>
</dbReference>
<keyword evidence="9" id="KW-1185">Reference proteome</keyword>
<name>A0A926FAY9_9BACT</name>
<dbReference type="InterPro" id="IPR050377">
    <property type="entry name" value="Radical_SAM_PqqE_MftC-like"/>
</dbReference>
<proteinExistence type="predicted"/>
<comment type="cofactor">
    <cofactor evidence="1">
        <name>[4Fe-4S] cluster</name>
        <dbReference type="ChEBI" id="CHEBI:49883"/>
    </cofactor>
</comment>
<dbReference type="InterPro" id="IPR023885">
    <property type="entry name" value="4Fe4S-binding_SPASM_dom"/>
</dbReference>
<reference evidence="8" key="1">
    <citation type="submission" date="2020-08" db="EMBL/GenBank/DDBJ databases">
        <title>Genome public.</title>
        <authorList>
            <person name="Liu C."/>
            <person name="Sun Q."/>
        </authorList>
    </citation>
    <scope>NUCLEOTIDE SEQUENCE</scope>
    <source>
        <strain evidence="8">N12</strain>
    </source>
</reference>
<dbReference type="InterPro" id="IPR017200">
    <property type="entry name" value="PqqE-like"/>
</dbReference>
<evidence type="ECO:0000256" key="2">
    <source>
        <dbReference type="ARBA" id="ARBA00022485"/>
    </source>
</evidence>
<feature type="domain" description="Radical SAM core" evidence="7">
    <location>
        <begin position="27"/>
        <end position="241"/>
    </location>
</feature>
<evidence type="ECO:0000256" key="6">
    <source>
        <dbReference type="ARBA" id="ARBA00023014"/>
    </source>
</evidence>
<dbReference type="SFLD" id="SFLDS00029">
    <property type="entry name" value="Radical_SAM"/>
    <property type="match status" value="1"/>
</dbReference>
<dbReference type="SFLD" id="SFLDG01386">
    <property type="entry name" value="main_SPASM_domain-containing"/>
    <property type="match status" value="1"/>
</dbReference>
<dbReference type="Gene3D" id="3.20.20.70">
    <property type="entry name" value="Aldolase class I"/>
    <property type="match status" value="1"/>
</dbReference>
<dbReference type="Pfam" id="PF04055">
    <property type="entry name" value="Radical_SAM"/>
    <property type="match status" value="1"/>
</dbReference>
<dbReference type="InterPro" id="IPR006638">
    <property type="entry name" value="Elp3/MiaA/NifB-like_rSAM"/>
</dbReference>
<dbReference type="GO" id="GO:0051539">
    <property type="term" value="F:4 iron, 4 sulfur cluster binding"/>
    <property type="evidence" value="ECO:0007669"/>
    <property type="project" value="UniProtKB-KW"/>
</dbReference>
<comment type="caution">
    <text evidence="8">The sequence shown here is derived from an EMBL/GenBank/DDBJ whole genome shotgun (WGS) entry which is preliminary data.</text>
</comment>
<dbReference type="InterPro" id="IPR026404">
    <property type="entry name" value="rSAM_w_lipo"/>
</dbReference>
<evidence type="ECO:0000313" key="8">
    <source>
        <dbReference type="EMBL" id="MBC8595074.1"/>
    </source>
</evidence>
<dbReference type="InterPro" id="IPR013785">
    <property type="entry name" value="Aldolase_TIM"/>
</dbReference>
<keyword evidence="4" id="KW-0479">Metal-binding</keyword>
<evidence type="ECO:0000256" key="5">
    <source>
        <dbReference type="ARBA" id="ARBA00023004"/>
    </source>
</evidence>
<dbReference type="EMBL" id="JACRTF010000001">
    <property type="protein sequence ID" value="MBC8595074.1"/>
    <property type="molecule type" value="Genomic_DNA"/>
</dbReference>
<dbReference type="Pfam" id="PF13186">
    <property type="entry name" value="SPASM"/>
    <property type="match status" value="1"/>
</dbReference>
<keyword evidence="2" id="KW-0004">4Fe-4S</keyword>
<dbReference type="AlphaFoldDB" id="A0A926FAY9"/>
<evidence type="ECO:0000256" key="1">
    <source>
        <dbReference type="ARBA" id="ARBA00001966"/>
    </source>
</evidence>
<sequence length="359" mass="41416">MKSDSLSLRQRLGLEIFRKLENEKIKEHPLNQLFWECTLRCNLHCRHCGSDCKKIAGQPDMPLQDFLRVLDNVALYKNPNQVFISITGGEPLMRKDLEECGREITKRGFPWGMVTNGFFLTQQRLDALMKSGLRSIAISLDGFATDHNWMRGNSESYDHAIEAIKTMIAEPNLIFDIVTCINKHSFLRLKEMKEFLIGLGVKHWRIFTIFPVGRAAEDSDLQLSNQEMREVMEFIRQTRSEGRIHLNYGCEGFLGNYEGKVRDNLFSCHAGITVGSVLIDGSISACPSIRADYHQGNIYKDNFMDVWNEKFLPYRDRTWMKKDECGDCKYFSYCKGSGMHLRDGEGKLLFCHLKRLKGE</sequence>
<keyword evidence="3" id="KW-0949">S-adenosyl-L-methionine</keyword>
<dbReference type="SFLD" id="SFLDG01067">
    <property type="entry name" value="SPASM/twitch_domain_containing"/>
    <property type="match status" value="1"/>
</dbReference>
<dbReference type="PANTHER" id="PTHR11228">
    <property type="entry name" value="RADICAL SAM DOMAIN PROTEIN"/>
    <property type="match status" value="1"/>
</dbReference>
<dbReference type="RefSeq" id="WP_262436146.1">
    <property type="nucleotide sequence ID" value="NZ_JACRTF010000001.1"/>
</dbReference>
<dbReference type="NCBIfam" id="TIGR04133">
    <property type="entry name" value="rSAM_w_lipo"/>
    <property type="match status" value="1"/>
</dbReference>
<dbReference type="GO" id="GO:0046872">
    <property type="term" value="F:metal ion binding"/>
    <property type="evidence" value="ECO:0007669"/>
    <property type="project" value="UniProtKB-KW"/>
</dbReference>
<evidence type="ECO:0000313" key="9">
    <source>
        <dbReference type="Proteomes" id="UP000651085"/>
    </source>
</evidence>
<protein>
    <submittedName>
        <fullName evidence="8">TIGR04133 family radical SAM/SPASM protein</fullName>
    </submittedName>
</protein>
<evidence type="ECO:0000259" key="7">
    <source>
        <dbReference type="PROSITE" id="PS51918"/>
    </source>
</evidence>
<dbReference type="CDD" id="cd01335">
    <property type="entry name" value="Radical_SAM"/>
    <property type="match status" value="1"/>
</dbReference>
<accession>A0A926FAY9</accession>
<keyword evidence="6" id="KW-0411">Iron-sulfur</keyword>
<organism evidence="8 9">
    <name type="scientific">Jilunia laotingensis</name>
    <dbReference type="NCBI Taxonomy" id="2763675"/>
    <lineage>
        <taxon>Bacteria</taxon>
        <taxon>Pseudomonadati</taxon>
        <taxon>Bacteroidota</taxon>
        <taxon>Bacteroidia</taxon>
        <taxon>Bacteroidales</taxon>
        <taxon>Bacteroidaceae</taxon>
        <taxon>Jilunia</taxon>
    </lineage>
</organism>
<evidence type="ECO:0000256" key="3">
    <source>
        <dbReference type="ARBA" id="ARBA00022691"/>
    </source>
</evidence>
<dbReference type="InterPro" id="IPR058240">
    <property type="entry name" value="rSAM_sf"/>
</dbReference>
<dbReference type="InterPro" id="IPR007197">
    <property type="entry name" value="rSAM"/>
</dbReference>
<dbReference type="PIRSF" id="PIRSF037420">
    <property type="entry name" value="PQQ_syn_pqqE"/>
    <property type="match status" value="1"/>
</dbReference>
<dbReference type="PANTHER" id="PTHR11228:SF7">
    <property type="entry name" value="PQQA PEPTIDE CYCLASE"/>
    <property type="match status" value="1"/>
</dbReference>
<keyword evidence="5" id="KW-0408">Iron</keyword>